<comment type="caution">
    <text evidence="1">The sequence shown here is derived from an EMBL/GenBank/DDBJ whole genome shotgun (WGS) entry which is preliminary data.</text>
</comment>
<evidence type="ECO:0000313" key="1">
    <source>
        <dbReference type="EMBL" id="OBZ66196.1"/>
    </source>
</evidence>
<protein>
    <recommendedName>
        <fullName evidence="3">F-box domain-containing protein</fullName>
    </recommendedName>
</protein>
<proteinExistence type="predicted"/>
<accession>A0A1C7LPQ2</accession>
<dbReference type="EMBL" id="LUGG01000032">
    <property type="protein sequence ID" value="OBZ66196.1"/>
    <property type="molecule type" value="Genomic_DNA"/>
</dbReference>
<dbReference type="OrthoDB" id="2743820at2759"/>
<evidence type="ECO:0008006" key="3">
    <source>
        <dbReference type="Google" id="ProtNLM"/>
    </source>
</evidence>
<dbReference type="AlphaFoldDB" id="A0A1C7LPQ2"/>
<dbReference type="Proteomes" id="UP000092993">
    <property type="component" value="Unassembled WGS sequence"/>
</dbReference>
<evidence type="ECO:0000313" key="2">
    <source>
        <dbReference type="Proteomes" id="UP000092993"/>
    </source>
</evidence>
<gene>
    <name evidence="1" type="ORF">A0H81_13805</name>
</gene>
<dbReference type="InterPro" id="IPR032675">
    <property type="entry name" value="LRR_dom_sf"/>
</dbReference>
<dbReference type="Gene3D" id="3.80.10.10">
    <property type="entry name" value="Ribonuclease Inhibitor"/>
    <property type="match status" value="1"/>
</dbReference>
<reference evidence="1 2" key="1">
    <citation type="submission" date="2016-03" db="EMBL/GenBank/DDBJ databases">
        <title>Whole genome sequencing of Grifola frondosa 9006-11.</title>
        <authorList>
            <person name="Min B."/>
            <person name="Park H."/>
            <person name="Kim J.-G."/>
            <person name="Cho H."/>
            <person name="Oh Y.-L."/>
            <person name="Kong W.-S."/>
            <person name="Choi I.-G."/>
        </authorList>
    </citation>
    <scope>NUCLEOTIDE SEQUENCE [LARGE SCALE GENOMIC DNA]</scope>
    <source>
        <strain evidence="1 2">9006-11</strain>
    </source>
</reference>
<organism evidence="1 2">
    <name type="scientific">Grifola frondosa</name>
    <name type="common">Maitake</name>
    <name type="synonym">Polyporus frondosus</name>
    <dbReference type="NCBI Taxonomy" id="5627"/>
    <lineage>
        <taxon>Eukaryota</taxon>
        <taxon>Fungi</taxon>
        <taxon>Dikarya</taxon>
        <taxon>Basidiomycota</taxon>
        <taxon>Agaricomycotina</taxon>
        <taxon>Agaricomycetes</taxon>
        <taxon>Polyporales</taxon>
        <taxon>Grifolaceae</taxon>
        <taxon>Grifola</taxon>
    </lineage>
</organism>
<sequence>MEYRRLIPIPSLLYALRIIVRVQCGGHYHKTTVCAEISPQSLLRFRQYAARVRTITSVIDPNDYWLRHCPSYDDHGVIFPFLRSARIKFKAPVFSLLLSPSLRDVHIDFRSMYGPGCLIEVQSIVREICSAAPLLDSIKFTNSPPGALVSIATLDHLIKVDLPISATIVADLKLLRSLSAMETITSLSIQLDSKPKRGRVLSPRGFPALRELEVYGDLPDVTHLLSELASPHIHHVKVVSRSISLQLASKCLDTLRSRFSSLRSLHFFQFAGPGADMTPTTFIDCIGPVLQMPHLHKVFLEFPRWKFYCQPQDFLTMTQSWPDLRSLALEFTPVGQIYRFESIMDVAYLCPKLEHGFEIHISRRLYAIHGLRMLHFCRLLGIQSLEDGDSVHEFDPDSENFLTQIKLIDRTFPNMNPFYFRYGQLLTSQDGAESLAGFEYVYCLS</sequence>
<keyword evidence="2" id="KW-1185">Reference proteome</keyword>
<name>A0A1C7LPQ2_GRIFR</name>